<comment type="cofactor">
    <cofactor evidence="1">
        <name>FMN</name>
        <dbReference type="ChEBI" id="CHEBI:58210"/>
    </cofactor>
</comment>
<dbReference type="SUPFAM" id="SSF142019">
    <property type="entry name" value="Nqo1 FMN-binding domain-like"/>
    <property type="match status" value="1"/>
</dbReference>
<accession>A0ABY8H160</accession>
<dbReference type="InterPro" id="IPR011538">
    <property type="entry name" value="Nuo51_FMN-bd"/>
</dbReference>
<evidence type="ECO:0000256" key="4">
    <source>
        <dbReference type="ARBA" id="ARBA00022723"/>
    </source>
</evidence>
<dbReference type="Gene3D" id="1.20.1440.230">
    <property type="entry name" value="NADH-ubiquinone oxidoreductase 51kDa subunit, iron-sulphur binding domain"/>
    <property type="match status" value="1"/>
</dbReference>
<dbReference type="SUPFAM" id="SSF142984">
    <property type="entry name" value="Nqo1 middle domain-like"/>
    <property type="match status" value="1"/>
</dbReference>
<dbReference type="InterPro" id="IPR019575">
    <property type="entry name" value="Nuop51_4Fe4S-bd"/>
</dbReference>
<evidence type="ECO:0000313" key="8">
    <source>
        <dbReference type="EMBL" id="WFP10806.1"/>
    </source>
</evidence>
<evidence type="ECO:0000256" key="1">
    <source>
        <dbReference type="ARBA" id="ARBA00001917"/>
    </source>
</evidence>
<keyword evidence="9" id="KW-1185">Reference proteome</keyword>
<keyword evidence="3" id="KW-0004">4Fe-4S</keyword>
<evidence type="ECO:0000259" key="7">
    <source>
        <dbReference type="SMART" id="SM00928"/>
    </source>
</evidence>
<dbReference type="Proteomes" id="UP001214170">
    <property type="component" value="Chromosome"/>
</dbReference>
<proteinExistence type="inferred from homology"/>
<dbReference type="PROSITE" id="PS00645">
    <property type="entry name" value="COMPLEX1_51K_2"/>
    <property type="match status" value="1"/>
</dbReference>
<dbReference type="PROSITE" id="PS00644">
    <property type="entry name" value="COMPLEX1_51K_1"/>
    <property type="match status" value="1"/>
</dbReference>
<dbReference type="CDD" id="cd03063">
    <property type="entry name" value="TRX_Fd_FDH_beta"/>
    <property type="match status" value="1"/>
</dbReference>
<dbReference type="Gene3D" id="3.10.20.600">
    <property type="match status" value="1"/>
</dbReference>
<dbReference type="InterPro" id="IPR037207">
    <property type="entry name" value="Nuop51_4Fe4S-bd_sf"/>
</dbReference>
<evidence type="ECO:0000256" key="6">
    <source>
        <dbReference type="ARBA" id="ARBA00023014"/>
    </source>
</evidence>
<dbReference type="InterPro" id="IPR001949">
    <property type="entry name" value="NADH-UbQ_OxRdtase_51kDa_CS"/>
</dbReference>
<dbReference type="InterPro" id="IPR037225">
    <property type="entry name" value="Nuo51_FMN-bd_sf"/>
</dbReference>
<reference evidence="8 9" key="1">
    <citation type="submission" date="2023-03" db="EMBL/GenBank/DDBJ databases">
        <title>Achromobacter spanius LIG8.</title>
        <authorList>
            <person name="Shrestha S."/>
        </authorList>
    </citation>
    <scope>NUCLEOTIDE SEQUENCE [LARGE SCALE GENOMIC DNA]</scope>
    <source>
        <strain evidence="8 9">LIG8</strain>
    </source>
</reference>
<dbReference type="InterPro" id="IPR036249">
    <property type="entry name" value="Thioredoxin-like_sf"/>
</dbReference>
<evidence type="ECO:0000256" key="3">
    <source>
        <dbReference type="ARBA" id="ARBA00022485"/>
    </source>
</evidence>
<dbReference type="SMART" id="SM00928">
    <property type="entry name" value="NADH_4Fe-4S"/>
    <property type="match status" value="1"/>
</dbReference>
<dbReference type="Gene3D" id="3.40.50.11540">
    <property type="entry name" value="NADH-ubiquinone oxidoreductase 51kDa subunit"/>
    <property type="match status" value="1"/>
</dbReference>
<name>A0ABY8H160_9BURK</name>
<evidence type="ECO:0000313" key="9">
    <source>
        <dbReference type="Proteomes" id="UP001214170"/>
    </source>
</evidence>
<evidence type="ECO:0000256" key="2">
    <source>
        <dbReference type="ARBA" id="ARBA00007523"/>
    </source>
</evidence>
<keyword evidence="6" id="KW-0411">Iron-sulfur</keyword>
<dbReference type="Gene3D" id="6.10.250.1450">
    <property type="match status" value="1"/>
</dbReference>
<dbReference type="SUPFAM" id="SSF52833">
    <property type="entry name" value="Thioredoxin-like"/>
    <property type="match status" value="1"/>
</dbReference>
<evidence type="ECO:0000256" key="5">
    <source>
        <dbReference type="ARBA" id="ARBA00023004"/>
    </source>
</evidence>
<dbReference type="EMBL" id="CP121261">
    <property type="protein sequence ID" value="WFP10806.1"/>
    <property type="molecule type" value="Genomic_DNA"/>
</dbReference>
<dbReference type="Pfam" id="PF10589">
    <property type="entry name" value="NADH_4Fe-4S"/>
    <property type="match status" value="1"/>
</dbReference>
<keyword evidence="4" id="KW-0479">Metal-binding</keyword>
<organism evidence="8 9">
    <name type="scientific">Achromobacter spanius</name>
    <dbReference type="NCBI Taxonomy" id="217203"/>
    <lineage>
        <taxon>Bacteria</taxon>
        <taxon>Pseudomonadati</taxon>
        <taxon>Pseudomonadota</taxon>
        <taxon>Betaproteobacteria</taxon>
        <taxon>Burkholderiales</taxon>
        <taxon>Alcaligenaceae</taxon>
        <taxon>Achromobacter</taxon>
    </lineage>
</organism>
<dbReference type="SUPFAM" id="SSF140490">
    <property type="entry name" value="Nqo1C-terminal domain-like"/>
    <property type="match status" value="1"/>
</dbReference>
<comment type="similarity">
    <text evidence="2">Belongs to the complex I 51 kDa subunit family.</text>
</comment>
<dbReference type="Pfam" id="PF01512">
    <property type="entry name" value="Complex1_51K"/>
    <property type="match status" value="1"/>
</dbReference>
<dbReference type="RefSeq" id="WP_268081487.1">
    <property type="nucleotide sequence ID" value="NZ_CP106885.1"/>
</dbReference>
<keyword evidence="5" id="KW-0408">Iron</keyword>
<protein>
    <submittedName>
        <fullName evidence="8">NADH-quinone oxidoreductase subunit NuoF</fullName>
    </submittedName>
</protein>
<feature type="domain" description="NADH-ubiquinone oxidoreductase 51kDa subunit iron-sulphur binding" evidence="7">
    <location>
        <begin position="442"/>
        <end position="487"/>
    </location>
</feature>
<dbReference type="PANTHER" id="PTHR43578:SF3">
    <property type="entry name" value="NADH-QUINONE OXIDOREDUCTASE SUBUNIT F"/>
    <property type="match status" value="1"/>
</dbReference>
<dbReference type="PANTHER" id="PTHR43578">
    <property type="entry name" value="NADH-QUINONE OXIDOREDUCTASE SUBUNIT F"/>
    <property type="match status" value="1"/>
</dbReference>
<gene>
    <name evidence="8" type="ORF">P8T11_13435</name>
</gene>
<sequence length="540" mass="57121">MSAPVVIYVPRDAAALAMDADAVAHEIERIADERGVAVQVVRNGSRGLLWLEPLVEVATHDGRVAYGPVAPEDVAGLFDAGWLSPGNTKGNVDIDGKAEARHPLCLGLTEDIPYLKHQERLTFARVGVIDPLSLQDYAAHGGLAGLKRALAMEPAGIIDEVITSGLRGRGGAAFPTGIKWKTVAGTPSDQKYIVCNADEGDSGTFADRLLMEGDPYVLIEGMTIAGLAVGASYGYIYVRSEYPHAIATLEAAITRARSVGWLGADVHGSGRRFDLEVRKGAGAYICGEETSLLESLEGKRGVVRAKPPLPAISGLFGKPTVINNVISLATVPIILAKGATYYRDYGVGRSHGTLPFQLAGNLKQGGLVEKAFGLSLRDLLYEFGGGSASGRPLRAVQVGGPLGAYLPESQWDVPLDYEAYIQISAMIGHGGLVAFDDTVDMARMARYAMEFCAIESCGKCTPCRIGSTRGVETIDKIAAPGADARQREQQVHLLRDLCDTMMGGSLCALGGMAPYPVLSALNHFPQDFGIESSQSAAHAA</sequence>